<evidence type="ECO:0000313" key="3">
    <source>
        <dbReference type="Proteomes" id="UP000824120"/>
    </source>
</evidence>
<name>A0A9J5YG17_SOLCO</name>
<dbReference type="EMBL" id="JACXVP010000006">
    <property type="protein sequence ID" value="KAG5598188.1"/>
    <property type="molecule type" value="Genomic_DNA"/>
</dbReference>
<gene>
    <name evidence="2" type="ORF">H5410_029558</name>
</gene>
<organism evidence="2 3">
    <name type="scientific">Solanum commersonii</name>
    <name type="common">Commerson's wild potato</name>
    <name type="synonym">Commerson's nightshade</name>
    <dbReference type="NCBI Taxonomy" id="4109"/>
    <lineage>
        <taxon>Eukaryota</taxon>
        <taxon>Viridiplantae</taxon>
        <taxon>Streptophyta</taxon>
        <taxon>Embryophyta</taxon>
        <taxon>Tracheophyta</taxon>
        <taxon>Spermatophyta</taxon>
        <taxon>Magnoliopsida</taxon>
        <taxon>eudicotyledons</taxon>
        <taxon>Gunneridae</taxon>
        <taxon>Pentapetalae</taxon>
        <taxon>asterids</taxon>
        <taxon>lamiids</taxon>
        <taxon>Solanales</taxon>
        <taxon>Solanaceae</taxon>
        <taxon>Solanoideae</taxon>
        <taxon>Solaneae</taxon>
        <taxon>Solanum</taxon>
    </lineage>
</organism>
<evidence type="ECO:0000313" key="2">
    <source>
        <dbReference type="EMBL" id="KAG5598188.1"/>
    </source>
</evidence>
<sequence length="94" mass="10368">MVSVDKIMTCLDGSSGSGLARDLHDEPSQGPMTSIKEAEPQWKALRGKTCAQCMHEGTRKTGRPETNFGVKFEGCLCVPHTLLKPLSFEEWQSE</sequence>
<reference evidence="2 3" key="1">
    <citation type="submission" date="2020-09" db="EMBL/GenBank/DDBJ databases">
        <title>De no assembly of potato wild relative species, Solanum commersonii.</title>
        <authorList>
            <person name="Cho K."/>
        </authorList>
    </citation>
    <scope>NUCLEOTIDE SEQUENCE [LARGE SCALE GENOMIC DNA]</scope>
    <source>
        <strain evidence="2">LZ3.2</strain>
        <tissue evidence="2">Leaf</tissue>
    </source>
</reference>
<proteinExistence type="predicted"/>
<feature type="region of interest" description="Disordered" evidence="1">
    <location>
        <begin position="12"/>
        <end position="38"/>
    </location>
</feature>
<dbReference type="Proteomes" id="UP000824120">
    <property type="component" value="Chromosome 6"/>
</dbReference>
<comment type="caution">
    <text evidence="2">The sequence shown here is derived from an EMBL/GenBank/DDBJ whole genome shotgun (WGS) entry which is preliminary data.</text>
</comment>
<protein>
    <submittedName>
        <fullName evidence="2">Uncharacterized protein</fullName>
    </submittedName>
</protein>
<dbReference type="AlphaFoldDB" id="A0A9J5YG17"/>
<keyword evidence="3" id="KW-1185">Reference proteome</keyword>
<evidence type="ECO:0000256" key="1">
    <source>
        <dbReference type="SAM" id="MobiDB-lite"/>
    </source>
</evidence>
<accession>A0A9J5YG17</accession>
<dbReference type="OrthoDB" id="10644658at2759"/>